<dbReference type="InterPro" id="IPR015421">
    <property type="entry name" value="PyrdxlP-dep_Trfase_major"/>
</dbReference>
<keyword evidence="3" id="KW-0032">Aminotransferase</keyword>
<protein>
    <submittedName>
        <fullName evidence="3">UDP-4-amino-4-deoxy-L-arabinose--oxoglutarate aminotransferase</fullName>
    </submittedName>
</protein>
<dbReference type="CDD" id="cd00616">
    <property type="entry name" value="AHBA_syn"/>
    <property type="match status" value="1"/>
</dbReference>
<dbReference type="RefSeq" id="WP_238236771.1">
    <property type="nucleotide sequence ID" value="NZ_BPQQ01000042.1"/>
</dbReference>
<evidence type="ECO:0000256" key="2">
    <source>
        <dbReference type="RuleBase" id="RU004508"/>
    </source>
</evidence>
<dbReference type="SUPFAM" id="SSF53383">
    <property type="entry name" value="PLP-dependent transferases"/>
    <property type="match status" value="1"/>
</dbReference>
<reference evidence="3" key="1">
    <citation type="journal article" date="2021" name="Front. Microbiol.">
        <title>Comprehensive Comparative Genomics and Phenotyping of Methylobacterium Species.</title>
        <authorList>
            <person name="Alessa O."/>
            <person name="Ogura Y."/>
            <person name="Fujitani Y."/>
            <person name="Takami H."/>
            <person name="Hayashi T."/>
            <person name="Sahin N."/>
            <person name="Tani A."/>
        </authorList>
    </citation>
    <scope>NUCLEOTIDE SEQUENCE</scope>
    <source>
        <strain evidence="3">DSM 17168</strain>
    </source>
</reference>
<comment type="caution">
    <text evidence="3">The sequence shown here is derived from an EMBL/GenBank/DDBJ whole genome shotgun (WGS) entry which is preliminary data.</text>
</comment>
<reference evidence="3" key="2">
    <citation type="submission" date="2021-08" db="EMBL/GenBank/DDBJ databases">
        <authorList>
            <person name="Tani A."/>
            <person name="Ola A."/>
            <person name="Ogura Y."/>
            <person name="Katsura K."/>
            <person name="Hayashi T."/>
        </authorList>
    </citation>
    <scope>NUCLEOTIDE SEQUENCE</scope>
    <source>
        <strain evidence="3">DSM 17168</strain>
    </source>
</reference>
<keyword evidence="3" id="KW-0808">Transferase</keyword>
<evidence type="ECO:0000313" key="3">
    <source>
        <dbReference type="EMBL" id="GJE01704.1"/>
    </source>
</evidence>
<dbReference type="InterPro" id="IPR015424">
    <property type="entry name" value="PyrdxlP-dep_Trfase"/>
</dbReference>
<dbReference type="PIRSF" id="PIRSF000390">
    <property type="entry name" value="PLP_StrS"/>
    <property type="match status" value="1"/>
</dbReference>
<dbReference type="GO" id="GO:0008483">
    <property type="term" value="F:transaminase activity"/>
    <property type="evidence" value="ECO:0007669"/>
    <property type="project" value="UniProtKB-KW"/>
</dbReference>
<dbReference type="Gene3D" id="3.40.640.10">
    <property type="entry name" value="Type I PLP-dependent aspartate aminotransferase-like (Major domain)"/>
    <property type="match status" value="1"/>
</dbReference>
<keyword evidence="4" id="KW-1185">Reference proteome</keyword>
<proteinExistence type="inferred from homology"/>
<dbReference type="Proteomes" id="UP001055153">
    <property type="component" value="Unassembled WGS sequence"/>
</dbReference>
<name>A0ABQ4SIV5_9HYPH</name>
<accession>A0ABQ4SIV5</accession>
<dbReference type="PANTHER" id="PTHR30244">
    <property type="entry name" value="TRANSAMINASE"/>
    <property type="match status" value="1"/>
</dbReference>
<comment type="similarity">
    <text evidence="1 2">Belongs to the DegT/DnrJ/EryC1 family.</text>
</comment>
<dbReference type="PANTHER" id="PTHR30244:SF34">
    <property type="entry name" value="DTDP-4-AMINO-4,6-DIDEOXYGALACTOSE TRANSAMINASE"/>
    <property type="match status" value="1"/>
</dbReference>
<keyword evidence="2" id="KW-0663">Pyridoxal phosphate</keyword>
<dbReference type="Pfam" id="PF01041">
    <property type="entry name" value="DegT_DnrJ_EryC1"/>
    <property type="match status" value="1"/>
</dbReference>
<gene>
    <name evidence="3" type="primary">arnB_1</name>
    <name evidence="3" type="ORF">GMJLKIPL_3639</name>
</gene>
<evidence type="ECO:0000313" key="4">
    <source>
        <dbReference type="Proteomes" id="UP001055153"/>
    </source>
</evidence>
<dbReference type="EMBL" id="BPQQ01000042">
    <property type="protein sequence ID" value="GJE01704.1"/>
    <property type="molecule type" value="Genomic_DNA"/>
</dbReference>
<dbReference type="InterPro" id="IPR000653">
    <property type="entry name" value="DegT/StrS_aminotransferase"/>
</dbReference>
<dbReference type="Gene3D" id="3.90.1150.10">
    <property type="entry name" value="Aspartate Aminotransferase, domain 1"/>
    <property type="match status" value="1"/>
</dbReference>
<sequence length="392" mass="41699">MAVPFYRHALSPACSERVAGVLASPFLTSGPQGARVEARLQAFFGVPHAKLTSSWTQGAVATLLALGIGPGDEVIVPAMTFAATANVVRLVGAAPVFVDVDPATLLIDRRQVAAAVTPRTRAVIPVHLYGQMVDILALRRLLPPAVRIIEDAAHCFEGRRDGRRPGQDGDAAIFSFYATKNVTCGEGGAVVTTDPDLAAALVQTVLHGMSAGAAQRFQGGTYRHWDIARLGTKANLPDLLAVLLEPQIDGIEAQLVRRERLCARYEAALADTPFTWPVIEAGAVSARHLFPIHVPGGRRDAVLQALGRAGIGATVNYRSVPSLTLYAASGTIPDLPVSRRWGEGTLSLPLFPDLRDEEQDEVIAVLRAQIPAIEAPAIEVPAALRREEPALV</sequence>
<dbReference type="InterPro" id="IPR015422">
    <property type="entry name" value="PyrdxlP-dep_Trfase_small"/>
</dbReference>
<evidence type="ECO:0000256" key="1">
    <source>
        <dbReference type="ARBA" id="ARBA00037999"/>
    </source>
</evidence>
<organism evidence="3 4">
    <name type="scientific">Methylobacterium isbiliense</name>
    <dbReference type="NCBI Taxonomy" id="315478"/>
    <lineage>
        <taxon>Bacteria</taxon>
        <taxon>Pseudomonadati</taxon>
        <taxon>Pseudomonadota</taxon>
        <taxon>Alphaproteobacteria</taxon>
        <taxon>Hyphomicrobiales</taxon>
        <taxon>Methylobacteriaceae</taxon>
        <taxon>Methylobacterium</taxon>
    </lineage>
</organism>